<gene>
    <name evidence="4" type="ORF">PECAL_2P09170</name>
</gene>
<dbReference type="EMBL" id="CAKKNE010000002">
    <property type="protein sequence ID" value="CAH0367876.1"/>
    <property type="molecule type" value="Genomic_DNA"/>
</dbReference>
<evidence type="ECO:0000313" key="5">
    <source>
        <dbReference type="Proteomes" id="UP000789595"/>
    </source>
</evidence>
<keyword evidence="3" id="KW-0732">Signal</keyword>
<evidence type="ECO:0000256" key="3">
    <source>
        <dbReference type="SAM" id="SignalP"/>
    </source>
</evidence>
<keyword evidence="2" id="KW-0472">Membrane</keyword>
<dbReference type="Proteomes" id="UP000789595">
    <property type="component" value="Unassembled WGS sequence"/>
</dbReference>
<feature type="signal peptide" evidence="3">
    <location>
        <begin position="1"/>
        <end position="23"/>
    </location>
</feature>
<reference evidence="4" key="1">
    <citation type="submission" date="2021-11" db="EMBL/GenBank/DDBJ databases">
        <authorList>
            <consortium name="Genoscope - CEA"/>
            <person name="William W."/>
        </authorList>
    </citation>
    <scope>NUCLEOTIDE SEQUENCE</scope>
</reference>
<evidence type="ECO:0008006" key="6">
    <source>
        <dbReference type="Google" id="ProtNLM"/>
    </source>
</evidence>
<feature type="region of interest" description="Disordered" evidence="1">
    <location>
        <begin position="385"/>
        <end position="409"/>
    </location>
</feature>
<organism evidence="4 5">
    <name type="scientific">Pelagomonas calceolata</name>
    <dbReference type="NCBI Taxonomy" id="35677"/>
    <lineage>
        <taxon>Eukaryota</taxon>
        <taxon>Sar</taxon>
        <taxon>Stramenopiles</taxon>
        <taxon>Ochrophyta</taxon>
        <taxon>Pelagophyceae</taxon>
        <taxon>Pelagomonadales</taxon>
        <taxon>Pelagomonadaceae</taxon>
        <taxon>Pelagomonas</taxon>
    </lineage>
</organism>
<keyword evidence="5" id="KW-1185">Reference proteome</keyword>
<sequence length="409" mass="43369">MAAVRRGLLLLMGWLASAAATQGVPLEIVESALVFDSTATMSLNDDSDAKQCLRWAVRASLRATYSEAFLSLPEATSYVYDIGETDTKVSFSVNLPGINAESVRDDLKSAVVEPSTGPSLLMANLENCSLPDGTWTSWPYDDIDADATSHVLQTETYRRASFADVGAVVSSAVVLGGLRAHNFNADEVAITQFGIVIAGALQAATVQIDNIVAEEYKPPSIQDDDDPPVPVLEDDYDEGLTTTIRFDVAIHYWPVGATVLETPEAIAQALKTAISDGSLQSNLDFYAGPQFCASCVLRDATVNVELSYVKIDELTMDEPHAVAAPCTANCGGGGGGDDDDGLDEGEAAAVAIFVILAVVGVAGLIFWLYRSNKLRECCPSEEVEASAGELELDKVSSSAPTPEPQTEMV</sequence>
<name>A0A8J2SHK2_9STRA</name>
<accession>A0A8J2SHK2</accession>
<dbReference type="AlphaFoldDB" id="A0A8J2SHK2"/>
<proteinExistence type="predicted"/>
<keyword evidence="2" id="KW-0812">Transmembrane</keyword>
<feature type="transmembrane region" description="Helical" evidence="2">
    <location>
        <begin position="347"/>
        <end position="369"/>
    </location>
</feature>
<keyword evidence="2" id="KW-1133">Transmembrane helix</keyword>
<evidence type="ECO:0000256" key="1">
    <source>
        <dbReference type="SAM" id="MobiDB-lite"/>
    </source>
</evidence>
<feature type="chain" id="PRO_5035323246" description="Solute-binding protein family 3/N-terminal domain-containing protein" evidence="3">
    <location>
        <begin position="24"/>
        <end position="409"/>
    </location>
</feature>
<comment type="caution">
    <text evidence="4">The sequence shown here is derived from an EMBL/GenBank/DDBJ whole genome shotgun (WGS) entry which is preliminary data.</text>
</comment>
<evidence type="ECO:0000313" key="4">
    <source>
        <dbReference type="EMBL" id="CAH0367876.1"/>
    </source>
</evidence>
<protein>
    <recommendedName>
        <fullName evidence="6">Solute-binding protein family 3/N-terminal domain-containing protein</fullName>
    </recommendedName>
</protein>
<evidence type="ECO:0000256" key="2">
    <source>
        <dbReference type="SAM" id="Phobius"/>
    </source>
</evidence>